<protein>
    <submittedName>
        <fullName evidence="1">Uncharacterized protein</fullName>
    </submittedName>
</protein>
<dbReference type="InterPro" id="IPR016040">
    <property type="entry name" value="NAD(P)-bd_dom"/>
</dbReference>
<dbReference type="PANTHER" id="PTHR43355:SF2">
    <property type="entry name" value="FLAVIN REDUCTASE (NADPH)"/>
    <property type="match status" value="1"/>
</dbReference>
<accession>A0A0J5TA72</accession>
<gene>
    <name evidence="1" type="ORF">AV649_21075</name>
</gene>
<dbReference type="PATRIC" id="fig|189381.10.peg.3852"/>
<evidence type="ECO:0000313" key="1">
    <source>
        <dbReference type="EMBL" id="KZE47711.1"/>
    </source>
</evidence>
<dbReference type="EMBL" id="LQQY01000021">
    <property type="protein sequence ID" value="KZE47711.1"/>
    <property type="molecule type" value="Genomic_DNA"/>
</dbReference>
<organism evidence="1 2">
    <name type="scientific">Rossellomorea marisflavi</name>
    <dbReference type="NCBI Taxonomy" id="189381"/>
    <lineage>
        <taxon>Bacteria</taxon>
        <taxon>Bacillati</taxon>
        <taxon>Bacillota</taxon>
        <taxon>Bacilli</taxon>
        <taxon>Bacillales</taxon>
        <taxon>Bacillaceae</taxon>
        <taxon>Rossellomorea</taxon>
    </lineage>
</organism>
<dbReference type="InterPro" id="IPR051606">
    <property type="entry name" value="Polyketide_Oxido-like"/>
</dbReference>
<name>A0A0J5TA72_9BACI</name>
<proteinExistence type="predicted"/>
<dbReference type="GO" id="GO:0016646">
    <property type="term" value="F:oxidoreductase activity, acting on the CH-NH group of donors, NAD or NADP as acceptor"/>
    <property type="evidence" value="ECO:0007669"/>
    <property type="project" value="TreeGrafter"/>
</dbReference>
<dbReference type="Gene3D" id="3.40.50.720">
    <property type="entry name" value="NAD(P)-binding Rossmann-like Domain"/>
    <property type="match status" value="1"/>
</dbReference>
<dbReference type="OrthoDB" id="9785372at2"/>
<dbReference type="InterPro" id="IPR036291">
    <property type="entry name" value="NAD(P)-bd_dom_sf"/>
</dbReference>
<dbReference type="Pfam" id="PF13460">
    <property type="entry name" value="NAD_binding_10"/>
    <property type="match status" value="1"/>
</dbReference>
<dbReference type="Proteomes" id="UP000076510">
    <property type="component" value="Unassembled WGS sequence"/>
</dbReference>
<dbReference type="PANTHER" id="PTHR43355">
    <property type="entry name" value="FLAVIN REDUCTASE (NADPH)"/>
    <property type="match status" value="1"/>
</dbReference>
<sequence>MITALFGATGRVGSIVADQLGQRAKLLVRSSTGNGLEITGNVLNQKDIDSVLEGCDAVISTLNTDKADVLSRSMPLILNGMRRHGIKRIITCGTAGILDASHSNGLYRFQSDESKRRSTTAAEDHLSAYLMLKASEMEWTIVCPTYLPDGERTGVFRTSEQVLPEGGRSISTHDTADYILKVLDESLHIRKRVGICY</sequence>
<evidence type="ECO:0000313" key="2">
    <source>
        <dbReference type="Proteomes" id="UP000076510"/>
    </source>
</evidence>
<dbReference type="RefSeq" id="WP_048004431.1">
    <property type="nucleotide sequence ID" value="NZ_CP047095.1"/>
</dbReference>
<comment type="caution">
    <text evidence="1">The sequence shown here is derived from an EMBL/GenBank/DDBJ whole genome shotgun (WGS) entry which is preliminary data.</text>
</comment>
<dbReference type="AlphaFoldDB" id="A0A0J5TA72"/>
<dbReference type="SUPFAM" id="SSF51735">
    <property type="entry name" value="NAD(P)-binding Rossmann-fold domains"/>
    <property type="match status" value="1"/>
</dbReference>
<reference evidence="2" key="1">
    <citation type="submission" date="2016-01" db="EMBL/GenBank/DDBJ databases">
        <title>Whole genome sequencing of Bhargavaea cecembensis T14.</title>
        <authorList>
            <person name="Hong K.W."/>
        </authorList>
    </citation>
    <scope>NUCLEOTIDE SEQUENCE [LARGE SCALE GENOMIC DNA]</scope>
    <source>
        <strain evidence="2">M19</strain>
    </source>
</reference>